<feature type="transmembrane region" description="Helical" evidence="11">
    <location>
        <begin position="403"/>
        <end position="425"/>
    </location>
</feature>
<dbReference type="InterPro" id="IPR000276">
    <property type="entry name" value="GPCR_Rhodpsn"/>
</dbReference>
<dbReference type="OrthoDB" id="6159456at2759"/>
<feature type="transmembrane region" description="Helical" evidence="11">
    <location>
        <begin position="297"/>
        <end position="320"/>
    </location>
</feature>
<keyword evidence="14" id="KW-1185">Reference proteome</keyword>
<dbReference type="InterPro" id="IPR017452">
    <property type="entry name" value="GPCR_Rhodpsn_7TM"/>
</dbReference>
<dbReference type="CDD" id="cd00637">
    <property type="entry name" value="7tm_classA_rhodopsin-like"/>
    <property type="match status" value="1"/>
</dbReference>
<keyword evidence="3" id="KW-1003">Cell membrane</keyword>
<feature type="transmembrane region" description="Helical" evidence="11">
    <location>
        <begin position="6"/>
        <end position="30"/>
    </location>
</feature>
<keyword evidence="4 11" id="KW-0812">Transmembrane</keyword>
<dbReference type="InterPro" id="IPR050569">
    <property type="entry name" value="TAAR"/>
</dbReference>
<dbReference type="GO" id="GO:0004930">
    <property type="term" value="F:G protein-coupled receptor activity"/>
    <property type="evidence" value="ECO:0007669"/>
    <property type="project" value="UniProtKB-KW"/>
</dbReference>
<feature type="compositionally biased region" description="Polar residues" evidence="10">
    <location>
        <begin position="463"/>
        <end position="472"/>
    </location>
</feature>
<feature type="transmembrane region" description="Helical" evidence="11">
    <location>
        <begin position="374"/>
        <end position="391"/>
    </location>
</feature>
<dbReference type="PANTHER" id="PTHR24249">
    <property type="entry name" value="HISTAMINE RECEPTOR-RELATED G-PROTEIN COUPLED RECEPTOR"/>
    <property type="match status" value="1"/>
</dbReference>
<evidence type="ECO:0000313" key="14">
    <source>
        <dbReference type="Proteomes" id="UP000708208"/>
    </source>
</evidence>
<dbReference type="AlphaFoldDB" id="A0A8J2K336"/>
<dbReference type="PANTHER" id="PTHR24249:SF406">
    <property type="entry name" value="G-PROTEIN COUPLED RECEPTORS FAMILY 1 PROFILE DOMAIN-CONTAINING PROTEIN"/>
    <property type="match status" value="1"/>
</dbReference>
<dbReference type="PROSITE" id="PS50262">
    <property type="entry name" value="G_PROTEIN_RECEP_F1_2"/>
    <property type="match status" value="1"/>
</dbReference>
<organism evidence="13 14">
    <name type="scientific">Allacma fusca</name>
    <dbReference type="NCBI Taxonomy" id="39272"/>
    <lineage>
        <taxon>Eukaryota</taxon>
        <taxon>Metazoa</taxon>
        <taxon>Ecdysozoa</taxon>
        <taxon>Arthropoda</taxon>
        <taxon>Hexapoda</taxon>
        <taxon>Collembola</taxon>
        <taxon>Symphypleona</taxon>
        <taxon>Sminthuridae</taxon>
        <taxon>Allacma</taxon>
    </lineage>
</organism>
<feature type="domain" description="G-protein coupled receptors family 1 profile" evidence="12">
    <location>
        <begin position="20"/>
        <end position="423"/>
    </location>
</feature>
<comment type="similarity">
    <text evidence="2">Belongs to the G-protein coupled receptor 1 family.</text>
</comment>
<dbReference type="EMBL" id="CAJVCH010222418">
    <property type="protein sequence ID" value="CAG7731970.1"/>
    <property type="molecule type" value="Genomic_DNA"/>
</dbReference>
<comment type="caution">
    <text evidence="13">The sequence shown here is derived from an EMBL/GenBank/DDBJ whole genome shotgun (WGS) entry which is preliminary data.</text>
</comment>
<evidence type="ECO:0000313" key="13">
    <source>
        <dbReference type="EMBL" id="CAG7731970.1"/>
    </source>
</evidence>
<sequence>MLHVIPGILGCFMGIFGILTNLYILVVLIWNKKARTSSEWILLHLSWCGFGSSVYHLCLLSPSIFRGQFLFVASSVPFCGLLGSGLLVLQLLTVWSVCALSADRAIAIVYPLRYSQIATSRRISFYFIVVWFLSVGTMMTALFLSSFPELHTPYIPFAKPVTPNTPSHDDIFHGTDELLLTPTLISPSINYNDSADVVGGIFLSEMVTTTTGTLIDQDTIRLPVNEQILVSGSSVNQSYNASSTGSNKPSPEVVVVDETYSYQTLNNLSFEFRPMLGICLPKVYQLSWSSVLWTTEWILFILIAPVCTLLVCDLAVLSIARRQSHRILLAMTMVTITAQATVTRSKGMAPTPPTDLWVNNVPARSRACRAVCEDLSTLVLLHLPFILILVAETVSGNHLAPEPLMFIGSLSMFATPSFNALLYGIRARPLRTAYKSYLRKRLTNTTLQHEIQNRLSPVDGSPRPSSRAKSFRSSTPSPNSSPAQTPPRRLSTYDLRPPANQLVLTSSPSHDQFGRHSHRRAYDEENGSTARKVRSFLHIPSFPSQLDMQEFWSGLRRPNRSPTIVITHEIGMKKDISNSIIGSPPDAEQRL</sequence>
<evidence type="ECO:0000256" key="10">
    <source>
        <dbReference type="SAM" id="MobiDB-lite"/>
    </source>
</evidence>
<dbReference type="GO" id="GO:0005886">
    <property type="term" value="C:plasma membrane"/>
    <property type="evidence" value="ECO:0007669"/>
    <property type="project" value="UniProtKB-SubCell"/>
</dbReference>
<evidence type="ECO:0000256" key="5">
    <source>
        <dbReference type="ARBA" id="ARBA00022989"/>
    </source>
</evidence>
<dbReference type="SUPFAM" id="SSF81321">
    <property type="entry name" value="Family A G protein-coupled receptor-like"/>
    <property type="match status" value="1"/>
</dbReference>
<gene>
    <name evidence="13" type="ORF">AFUS01_LOCUS20519</name>
</gene>
<reference evidence="13" key="1">
    <citation type="submission" date="2021-06" db="EMBL/GenBank/DDBJ databases">
        <authorList>
            <person name="Hodson N. C."/>
            <person name="Mongue J. A."/>
            <person name="Jaron S. K."/>
        </authorList>
    </citation>
    <scope>NUCLEOTIDE SEQUENCE</scope>
</reference>
<evidence type="ECO:0000256" key="2">
    <source>
        <dbReference type="ARBA" id="ARBA00010663"/>
    </source>
</evidence>
<evidence type="ECO:0000256" key="7">
    <source>
        <dbReference type="ARBA" id="ARBA00023136"/>
    </source>
</evidence>
<evidence type="ECO:0000256" key="6">
    <source>
        <dbReference type="ARBA" id="ARBA00023040"/>
    </source>
</evidence>
<evidence type="ECO:0000259" key="12">
    <source>
        <dbReference type="PROSITE" id="PS50262"/>
    </source>
</evidence>
<keyword evidence="5 11" id="KW-1133">Transmembrane helix</keyword>
<keyword evidence="6" id="KW-0297">G-protein coupled receptor</keyword>
<keyword evidence="7 11" id="KW-0472">Membrane</keyword>
<proteinExistence type="inferred from homology"/>
<evidence type="ECO:0000256" key="4">
    <source>
        <dbReference type="ARBA" id="ARBA00022692"/>
    </source>
</evidence>
<evidence type="ECO:0000256" key="3">
    <source>
        <dbReference type="ARBA" id="ARBA00022475"/>
    </source>
</evidence>
<protein>
    <recommendedName>
        <fullName evidence="12">G-protein coupled receptors family 1 profile domain-containing protein</fullName>
    </recommendedName>
</protein>
<accession>A0A8J2K336</accession>
<name>A0A8J2K336_9HEXA</name>
<comment type="subcellular location">
    <subcellularLocation>
        <location evidence="1">Cell membrane</location>
        <topology evidence="1">Multi-pass membrane protein</topology>
    </subcellularLocation>
</comment>
<feature type="compositionally biased region" description="Low complexity" evidence="10">
    <location>
        <begin position="473"/>
        <end position="487"/>
    </location>
</feature>
<evidence type="ECO:0000256" key="1">
    <source>
        <dbReference type="ARBA" id="ARBA00004651"/>
    </source>
</evidence>
<keyword evidence="9" id="KW-0807">Transducer</keyword>
<evidence type="ECO:0000256" key="11">
    <source>
        <dbReference type="SAM" id="Phobius"/>
    </source>
</evidence>
<evidence type="ECO:0000256" key="9">
    <source>
        <dbReference type="ARBA" id="ARBA00023224"/>
    </source>
</evidence>
<dbReference type="Pfam" id="PF00001">
    <property type="entry name" value="7tm_1"/>
    <property type="match status" value="1"/>
</dbReference>
<feature type="transmembrane region" description="Helical" evidence="11">
    <location>
        <begin position="123"/>
        <end position="144"/>
    </location>
</feature>
<feature type="transmembrane region" description="Helical" evidence="11">
    <location>
        <begin position="42"/>
        <end position="65"/>
    </location>
</feature>
<dbReference type="Proteomes" id="UP000708208">
    <property type="component" value="Unassembled WGS sequence"/>
</dbReference>
<evidence type="ECO:0000256" key="8">
    <source>
        <dbReference type="ARBA" id="ARBA00023170"/>
    </source>
</evidence>
<feature type="region of interest" description="Disordered" evidence="10">
    <location>
        <begin position="448"/>
        <end position="528"/>
    </location>
</feature>
<feature type="transmembrane region" description="Helical" evidence="11">
    <location>
        <begin position="71"/>
        <end position="102"/>
    </location>
</feature>
<keyword evidence="8" id="KW-0675">Receptor</keyword>